<accession>A0A1H1UZA5</accession>
<name>A0A1H1UZA5_9ACTN</name>
<feature type="transmembrane region" description="Helical" evidence="7">
    <location>
        <begin position="307"/>
        <end position="330"/>
    </location>
</feature>
<dbReference type="GO" id="GO:0005886">
    <property type="term" value="C:plasma membrane"/>
    <property type="evidence" value="ECO:0007669"/>
    <property type="project" value="UniProtKB-SubCell"/>
</dbReference>
<dbReference type="SUPFAM" id="SSF103473">
    <property type="entry name" value="MFS general substrate transporter"/>
    <property type="match status" value="1"/>
</dbReference>
<gene>
    <name evidence="9" type="ORF">SAMN04488570_2675</name>
</gene>
<dbReference type="Pfam" id="PF07690">
    <property type="entry name" value="MFS_1"/>
    <property type="match status" value="1"/>
</dbReference>
<feature type="transmembrane region" description="Helical" evidence="7">
    <location>
        <begin position="215"/>
        <end position="236"/>
    </location>
</feature>
<feature type="region of interest" description="Disordered" evidence="6">
    <location>
        <begin position="191"/>
        <end position="210"/>
    </location>
</feature>
<dbReference type="PANTHER" id="PTHR43124">
    <property type="entry name" value="PURINE EFFLUX PUMP PBUE"/>
    <property type="match status" value="1"/>
</dbReference>
<evidence type="ECO:0000256" key="7">
    <source>
        <dbReference type="SAM" id="Phobius"/>
    </source>
</evidence>
<evidence type="ECO:0000256" key="4">
    <source>
        <dbReference type="ARBA" id="ARBA00022989"/>
    </source>
</evidence>
<feature type="transmembrane region" description="Helical" evidence="7">
    <location>
        <begin position="248"/>
        <end position="269"/>
    </location>
</feature>
<dbReference type="InterPro" id="IPR011701">
    <property type="entry name" value="MFS"/>
</dbReference>
<feature type="transmembrane region" description="Helical" evidence="7">
    <location>
        <begin position="166"/>
        <end position="185"/>
    </location>
</feature>
<comment type="subcellular location">
    <subcellularLocation>
        <location evidence="1">Cell membrane</location>
        <topology evidence="1">Multi-pass membrane protein</topology>
    </subcellularLocation>
</comment>
<sequence>MKRSFSLRERREPALVVAGTGLVAATYGLVRLAYGLYLPDVSASLDLGPAAGGYVASGASMAYCAGAVVAALLGRHPRWLVVGAVATAALGSLAMALAPGVALFVPAAVVSSAGAGLASPALVTVVSRSVPARRRDAAQAVVNSGTGPGLVAAGLLALALLPDWRLGFVVAAAATAASGTAVLLLDGGPRPTAGAGGRTRPPRSLRRDDVPSRRVAALAAPALAAVLLGTSSAVVWTYARTHVVEQGLGAGASTTVWIAIGVGGSATVVTARRLSGLPPTLAWRLTTSVVAATTVALGLGAGTLPVALVAATAFGWGFVAATSALIAWAAAVLPDRAGEGTAALFVALVLGQSAGAAVAGLLADRLDLAAAFVLLAGVAVLAAACGAGRTAARRTATAGRRVDMDA</sequence>
<keyword evidence="4 7" id="KW-1133">Transmembrane helix</keyword>
<evidence type="ECO:0000313" key="9">
    <source>
        <dbReference type="EMBL" id="SDS77857.1"/>
    </source>
</evidence>
<protein>
    <submittedName>
        <fullName evidence="9">Predicted arabinose efflux permease, MFS family</fullName>
    </submittedName>
</protein>
<evidence type="ECO:0000256" key="6">
    <source>
        <dbReference type="SAM" id="MobiDB-lite"/>
    </source>
</evidence>
<evidence type="ECO:0000313" key="10">
    <source>
        <dbReference type="Proteomes" id="UP000198859"/>
    </source>
</evidence>
<proteinExistence type="predicted"/>
<dbReference type="PROSITE" id="PS50850">
    <property type="entry name" value="MFS"/>
    <property type="match status" value="1"/>
</dbReference>
<dbReference type="GO" id="GO:0022857">
    <property type="term" value="F:transmembrane transporter activity"/>
    <property type="evidence" value="ECO:0007669"/>
    <property type="project" value="InterPro"/>
</dbReference>
<evidence type="ECO:0000256" key="2">
    <source>
        <dbReference type="ARBA" id="ARBA00022475"/>
    </source>
</evidence>
<keyword evidence="3 7" id="KW-0812">Transmembrane</keyword>
<feature type="transmembrane region" description="Helical" evidence="7">
    <location>
        <begin position="138"/>
        <end position="160"/>
    </location>
</feature>
<evidence type="ECO:0000259" key="8">
    <source>
        <dbReference type="PROSITE" id="PS50850"/>
    </source>
</evidence>
<feature type="transmembrane region" description="Helical" evidence="7">
    <location>
        <begin position="54"/>
        <end position="73"/>
    </location>
</feature>
<feature type="transmembrane region" description="Helical" evidence="7">
    <location>
        <begin position="12"/>
        <end position="34"/>
    </location>
</feature>
<feature type="domain" description="Major facilitator superfamily (MFS) profile" evidence="8">
    <location>
        <begin position="14"/>
        <end position="394"/>
    </location>
</feature>
<reference evidence="10" key="1">
    <citation type="submission" date="2016-10" db="EMBL/GenBank/DDBJ databases">
        <authorList>
            <person name="Varghese N."/>
            <person name="Submissions S."/>
        </authorList>
    </citation>
    <scope>NUCLEOTIDE SEQUENCE [LARGE SCALE GENOMIC DNA]</scope>
    <source>
        <strain evidence="10">DSM 22127</strain>
    </source>
</reference>
<dbReference type="Proteomes" id="UP000198859">
    <property type="component" value="Chromosome I"/>
</dbReference>
<keyword evidence="2" id="KW-1003">Cell membrane</keyword>
<feature type="transmembrane region" description="Helical" evidence="7">
    <location>
        <begin position="80"/>
        <end position="98"/>
    </location>
</feature>
<dbReference type="EMBL" id="LT629757">
    <property type="protein sequence ID" value="SDS77857.1"/>
    <property type="molecule type" value="Genomic_DNA"/>
</dbReference>
<feature type="transmembrane region" description="Helical" evidence="7">
    <location>
        <begin position="104"/>
        <end position="126"/>
    </location>
</feature>
<organism evidence="9 10">
    <name type="scientific">Nocardioides scoriae</name>
    <dbReference type="NCBI Taxonomy" id="642780"/>
    <lineage>
        <taxon>Bacteria</taxon>
        <taxon>Bacillati</taxon>
        <taxon>Actinomycetota</taxon>
        <taxon>Actinomycetes</taxon>
        <taxon>Propionibacteriales</taxon>
        <taxon>Nocardioidaceae</taxon>
        <taxon>Nocardioides</taxon>
    </lineage>
</organism>
<evidence type="ECO:0000256" key="5">
    <source>
        <dbReference type="ARBA" id="ARBA00023136"/>
    </source>
</evidence>
<evidence type="ECO:0000256" key="1">
    <source>
        <dbReference type="ARBA" id="ARBA00004651"/>
    </source>
</evidence>
<feature type="transmembrane region" description="Helical" evidence="7">
    <location>
        <begin position="342"/>
        <end position="363"/>
    </location>
</feature>
<dbReference type="InterPro" id="IPR050189">
    <property type="entry name" value="MFS_Efflux_Transporters"/>
</dbReference>
<keyword evidence="5 7" id="KW-0472">Membrane</keyword>
<dbReference type="AlphaFoldDB" id="A0A1H1UZA5"/>
<feature type="transmembrane region" description="Helical" evidence="7">
    <location>
        <begin position="281"/>
        <end position="301"/>
    </location>
</feature>
<evidence type="ECO:0000256" key="3">
    <source>
        <dbReference type="ARBA" id="ARBA00022692"/>
    </source>
</evidence>
<dbReference type="PANTHER" id="PTHR43124:SF3">
    <property type="entry name" value="CHLORAMPHENICOL EFFLUX PUMP RV0191"/>
    <property type="match status" value="1"/>
</dbReference>
<dbReference type="InterPro" id="IPR036259">
    <property type="entry name" value="MFS_trans_sf"/>
</dbReference>
<dbReference type="Gene3D" id="1.20.1250.20">
    <property type="entry name" value="MFS general substrate transporter like domains"/>
    <property type="match status" value="1"/>
</dbReference>
<dbReference type="InterPro" id="IPR020846">
    <property type="entry name" value="MFS_dom"/>
</dbReference>
<keyword evidence="10" id="KW-1185">Reference proteome</keyword>
<dbReference type="STRING" id="642780.SAMN04488570_2675"/>
<feature type="transmembrane region" description="Helical" evidence="7">
    <location>
        <begin position="369"/>
        <end position="392"/>
    </location>
</feature>